<evidence type="ECO:0000313" key="3">
    <source>
        <dbReference type="Proteomes" id="UP000824189"/>
    </source>
</evidence>
<dbReference type="AlphaFoldDB" id="A0A9D1RYU5"/>
<reference evidence="2" key="1">
    <citation type="journal article" date="2021" name="PeerJ">
        <title>Extensive microbial diversity within the chicken gut microbiome revealed by metagenomics and culture.</title>
        <authorList>
            <person name="Gilroy R."/>
            <person name="Ravi A."/>
            <person name="Getino M."/>
            <person name="Pursley I."/>
            <person name="Horton D.L."/>
            <person name="Alikhan N.F."/>
            <person name="Baker D."/>
            <person name="Gharbi K."/>
            <person name="Hall N."/>
            <person name="Watson M."/>
            <person name="Adriaenssens E.M."/>
            <person name="Foster-Nyarko E."/>
            <person name="Jarju S."/>
            <person name="Secka A."/>
            <person name="Antonio M."/>
            <person name="Oren A."/>
            <person name="Chaudhuri R.R."/>
            <person name="La Ragione R."/>
            <person name="Hildebrand F."/>
            <person name="Pallen M.J."/>
        </authorList>
    </citation>
    <scope>NUCLEOTIDE SEQUENCE</scope>
    <source>
        <strain evidence="2">4376</strain>
    </source>
</reference>
<protein>
    <submittedName>
        <fullName evidence="2">DUF1801 domain-containing protein</fullName>
    </submittedName>
</protein>
<organism evidence="2 3">
    <name type="scientific">Candidatus Corynebacterium gallistercoris</name>
    <dbReference type="NCBI Taxonomy" id="2838530"/>
    <lineage>
        <taxon>Bacteria</taxon>
        <taxon>Bacillati</taxon>
        <taxon>Actinomycetota</taxon>
        <taxon>Actinomycetes</taxon>
        <taxon>Mycobacteriales</taxon>
        <taxon>Corynebacteriaceae</taxon>
        <taxon>Corynebacterium</taxon>
    </lineage>
</organism>
<dbReference type="Pfam" id="PF08818">
    <property type="entry name" value="DUF1801"/>
    <property type="match status" value="1"/>
</dbReference>
<proteinExistence type="predicted"/>
<evidence type="ECO:0000259" key="1">
    <source>
        <dbReference type="Pfam" id="PF08818"/>
    </source>
</evidence>
<sequence>MHQPAGVHQQWIAEKMEDAPEAQQRMAEILGWVSASYPELTAVVKWNQPMFVLEYPFIMGFSVASKHVSVTPEKDTLDAFREQVEAAGYTHSKMLFRIPFNKEVNYELLGAMIERNMENRRGSTKFWR</sequence>
<dbReference type="EMBL" id="DXFZ01000025">
    <property type="protein sequence ID" value="HIW95216.1"/>
    <property type="molecule type" value="Genomic_DNA"/>
</dbReference>
<dbReference type="Gene3D" id="3.90.1150.200">
    <property type="match status" value="1"/>
</dbReference>
<comment type="caution">
    <text evidence="2">The sequence shown here is derived from an EMBL/GenBank/DDBJ whole genome shotgun (WGS) entry which is preliminary data.</text>
</comment>
<accession>A0A9D1RYU5</accession>
<name>A0A9D1RYU5_9CORY</name>
<reference evidence="2" key="2">
    <citation type="submission" date="2021-04" db="EMBL/GenBank/DDBJ databases">
        <authorList>
            <person name="Gilroy R."/>
        </authorList>
    </citation>
    <scope>NUCLEOTIDE SEQUENCE</scope>
    <source>
        <strain evidence="2">4376</strain>
    </source>
</reference>
<dbReference type="InterPro" id="IPR014922">
    <property type="entry name" value="YdhG-like"/>
</dbReference>
<evidence type="ECO:0000313" key="2">
    <source>
        <dbReference type="EMBL" id="HIW95216.1"/>
    </source>
</evidence>
<dbReference type="SUPFAM" id="SSF159888">
    <property type="entry name" value="YdhG-like"/>
    <property type="match status" value="1"/>
</dbReference>
<feature type="domain" description="YdhG-like" evidence="1">
    <location>
        <begin position="23"/>
        <end position="116"/>
    </location>
</feature>
<gene>
    <name evidence="2" type="ORF">H9867_01825</name>
</gene>
<dbReference type="Proteomes" id="UP000824189">
    <property type="component" value="Unassembled WGS sequence"/>
</dbReference>